<dbReference type="CDD" id="cd00211">
    <property type="entry name" value="PTS_IIA_fru"/>
    <property type="match status" value="1"/>
</dbReference>
<dbReference type="AlphaFoldDB" id="A0A3A4NZ14"/>
<dbReference type="EMBL" id="QZKU01000046">
    <property type="protein sequence ID" value="RJP23376.1"/>
    <property type="molecule type" value="Genomic_DNA"/>
</dbReference>
<name>A0A3A4NZ14_ABYX5</name>
<evidence type="ECO:0000313" key="3">
    <source>
        <dbReference type="Proteomes" id="UP000265882"/>
    </source>
</evidence>
<feature type="domain" description="PTS EIIA type-2" evidence="1">
    <location>
        <begin position="15"/>
        <end position="161"/>
    </location>
</feature>
<keyword evidence="2" id="KW-0762">Sugar transport</keyword>
<dbReference type="PROSITE" id="PS51094">
    <property type="entry name" value="PTS_EIIA_TYPE_2"/>
    <property type="match status" value="1"/>
</dbReference>
<gene>
    <name evidence="2" type="ORF">C4520_06375</name>
</gene>
<keyword evidence="2" id="KW-0813">Transport</keyword>
<comment type="caution">
    <text evidence="2">The sequence shown here is derived from an EMBL/GenBank/DDBJ whole genome shotgun (WGS) entry which is preliminary data.</text>
</comment>
<dbReference type="PANTHER" id="PTHR47738:SF1">
    <property type="entry name" value="NITROGEN REGULATORY PROTEIN"/>
    <property type="match status" value="1"/>
</dbReference>
<dbReference type="Proteomes" id="UP000265882">
    <property type="component" value="Unassembled WGS sequence"/>
</dbReference>
<dbReference type="InterPro" id="IPR016152">
    <property type="entry name" value="PTrfase/Anion_transptr"/>
</dbReference>
<dbReference type="InterPro" id="IPR002178">
    <property type="entry name" value="PTS_EIIA_type-2_dom"/>
</dbReference>
<dbReference type="InterPro" id="IPR051541">
    <property type="entry name" value="PTS_SugarTrans_NitroReg"/>
</dbReference>
<dbReference type="PANTHER" id="PTHR47738">
    <property type="entry name" value="PTS SYSTEM FRUCTOSE-LIKE EIIA COMPONENT-RELATED"/>
    <property type="match status" value="1"/>
</dbReference>
<proteinExistence type="predicted"/>
<sequence>MKAEKGGDIPMRLSEFLRPELIKVRLEAKDKWDCIAQLIDLAVAAKELKPETRDKVLEIVYDRERSMSTGMERGIAIPHASTHLVDSIVGAIGISRSGIPFDSLDGQPAQLVVLLVIPKDKFQQHVRTLAGIARLFKHDFMTTALRDAKSPEEAMDIIRNEERKDLFTT</sequence>
<evidence type="ECO:0000313" key="2">
    <source>
        <dbReference type="EMBL" id="RJP23376.1"/>
    </source>
</evidence>
<organism evidence="2 3">
    <name type="scientific">Abyssobacteria bacterium (strain SURF_5)</name>
    <dbReference type="NCBI Taxonomy" id="2093360"/>
    <lineage>
        <taxon>Bacteria</taxon>
        <taxon>Pseudomonadati</taxon>
        <taxon>Candidatus Hydrogenedentota</taxon>
        <taxon>Candidatus Abyssobacteria</taxon>
    </lineage>
</organism>
<dbReference type="Pfam" id="PF00359">
    <property type="entry name" value="PTS_EIIA_2"/>
    <property type="match status" value="1"/>
</dbReference>
<protein>
    <submittedName>
        <fullName evidence="2">PTS sugar transporter subunit IIA</fullName>
    </submittedName>
</protein>
<reference evidence="2 3" key="1">
    <citation type="journal article" date="2017" name="ISME J.">
        <title>Energy and carbon metabolisms in a deep terrestrial subsurface fluid microbial community.</title>
        <authorList>
            <person name="Momper L."/>
            <person name="Jungbluth S.P."/>
            <person name="Lee M.D."/>
            <person name="Amend J.P."/>
        </authorList>
    </citation>
    <scope>NUCLEOTIDE SEQUENCE [LARGE SCALE GENOMIC DNA]</scope>
    <source>
        <strain evidence="2">SURF_5</strain>
    </source>
</reference>
<dbReference type="SUPFAM" id="SSF55804">
    <property type="entry name" value="Phoshotransferase/anion transport protein"/>
    <property type="match status" value="1"/>
</dbReference>
<dbReference type="GO" id="GO:0030295">
    <property type="term" value="F:protein kinase activator activity"/>
    <property type="evidence" value="ECO:0007669"/>
    <property type="project" value="TreeGrafter"/>
</dbReference>
<dbReference type="Gene3D" id="3.40.930.10">
    <property type="entry name" value="Mannitol-specific EII, Chain A"/>
    <property type="match status" value="1"/>
</dbReference>
<accession>A0A3A4NZ14</accession>
<evidence type="ECO:0000259" key="1">
    <source>
        <dbReference type="PROSITE" id="PS51094"/>
    </source>
</evidence>